<protein>
    <recommendedName>
        <fullName evidence="3">Tail fiber protein</fullName>
    </recommendedName>
</protein>
<keyword evidence="2" id="KW-1185">Reference proteome</keyword>
<evidence type="ECO:0000313" key="1">
    <source>
        <dbReference type="EMBL" id="GFM90778.1"/>
    </source>
</evidence>
<organism evidence="1 2">
    <name type="scientific">Pseudomonas cichorii</name>
    <dbReference type="NCBI Taxonomy" id="36746"/>
    <lineage>
        <taxon>Bacteria</taxon>
        <taxon>Pseudomonadati</taxon>
        <taxon>Pseudomonadota</taxon>
        <taxon>Gammaproteobacteria</taxon>
        <taxon>Pseudomonadales</taxon>
        <taxon>Pseudomonadaceae</taxon>
        <taxon>Pseudomonas</taxon>
    </lineage>
</organism>
<evidence type="ECO:0008006" key="3">
    <source>
        <dbReference type="Google" id="ProtNLM"/>
    </source>
</evidence>
<accession>A0ABQ1DIG6</accession>
<dbReference type="RefSeq" id="WP_025261065.1">
    <property type="nucleotide sequence ID" value="NZ_BLWA01000002.1"/>
</dbReference>
<reference evidence="1 2" key="1">
    <citation type="submission" date="2020-05" db="EMBL/GenBank/DDBJ databases">
        <title>Genetic diversity of Pseudomonas cichorii.</title>
        <authorList>
            <person name="Tani S."/>
            <person name="Yagi H."/>
            <person name="Hashimoto S."/>
            <person name="Iiyama K."/>
            <person name="Furuya N."/>
        </authorList>
    </citation>
    <scope>NUCLEOTIDE SEQUENCE [LARGE SCALE GENOMIC DNA]</scope>
    <source>
        <strain evidence="1 2">LMG 2162</strain>
    </source>
</reference>
<sequence>MPWYKTGTVSCTQNSNAVIGAGTSFIANSRVGDAFRGPDGAWYEVTNVASDTAISISPAYQGASVAAGGYALAPMQGYVKDSADALRTLVNKFGALAASASINAFAALTGGAGKIPYFTAADKMAVASITDFAYAKSNILGTVSQSAGIPTGAIIERGSTASGDYVKFADGTLICTSGTLNIPTPSYAANTNANEFLVNFAANFFNASFLFIGIAVPGASYDAYGATASYPASSASGRIAIRNGSIAQSFNVRYLAIGRWF</sequence>
<dbReference type="Proteomes" id="UP000614982">
    <property type="component" value="Unassembled WGS sequence"/>
</dbReference>
<dbReference type="EMBL" id="BLWA01000002">
    <property type="protein sequence ID" value="GFM90778.1"/>
    <property type="molecule type" value="Genomic_DNA"/>
</dbReference>
<dbReference type="GeneID" id="96773221"/>
<name>A0ABQ1DIG6_PSECI</name>
<gene>
    <name evidence="1" type="ORF">PSCICP_07500</name>
</gene>
<comment type="caution">
    <text evidence="1">The sequence shown here is derived from an EMBL/GenBank/DDBJ whole genome shotgun (WGS) entry which is preliminary data.</text>
</comment>
<evidence type="ECO:0000313" key="2">
    <source>
        <dbReference type="Proteomes" id="UP000614982"/>
    </source>
</evidence>
<proteinExistence type="predicted"/>